<organism evidence="3 4">
    <name type="scientific">Orbilia javanica</name>
    <dbReference type="NCBI Taxonomy" id="47235"/>
    <lineage>
        <taxon>Eukaryota</taxon>
        <taxon>Fungi</taxon>
        <taxon>Dikarya</taxon>
        <taxon>Ascomycota</taxon>
        <taxon>Pezizomycotina</taxon>
        <taxon>Orbiliomycetes</taxon>
        <taxon>Orbiliales</taxon>
        <taxon>Orbiliaceae</taxon>
        <taxon>Orbilia</taxon>
    </lineage>
</organism>
<keyword evidence="2" id="KW-1133">Transmembrane helix</keyword>
<feature type="compositionally biased region" description="Basic and acidic residues" evidence="1">
    <location>
        <begin position="9"/>
        <end position="49"/>
    </location>
</feature>
<name>A0AAN8NDC3_9PEZI</name>
<reference evidence="3 4" key="1">
    <citation type="submission" date="2019-10" db="EMBL/GenBank/DDBJ databases">
        <authorList>
            <person name="Palmer J.M."/>
        </authorList>
    </citation>
    <scope>NUCLEOTIDE SEQUENCE [LARGE SCALE GENOMIC DNA]</scope>
    <source>
        <strain evidence="3 4">TWF718</strain>
    </source>
</reference>
<accession>A0AAN8NDC3</accession>
<comment type="caution">
    <text evidence="3">The sequence shown here is derived from an EMBL/GenBank/DDBJ whole genome shotgun (WGS) entry which is preliminary data.</text>
</comment>
<keyword evidence="2" id="KW-0812">Transmembrane</keyword>
<evidence type="ECO:0000313" key="3">
    <source>
        <dbReference type="EMBL" id="KAK6356724.1"/>
    </source>
</evidence>
<feature type="transmembrane region" description="Helical" evidence="2">
    <location>
        <begin position="124"/>
        <end position="148"/>
    </location>
</feature>
<gene>
    <name evidence="3" type="ORF">TWF718_001066</name>
</gene>
<evidence type="ECO:0000313" key="4">
    <source>
        <dbReference type="Proteomes" id="UP001313282"/>
    </source>
</evidence>
<keyword evidence="4" id="KW-1185">Reference proteome</keyword>
<feature type="transmembrane region" description="Helical" evidence="2">
    <location>
        <begin position="79"/>
        <end position="103"/>
    </location>
</feature>
<dbReference type="Proteomes" id="UP001313282">
    <property type="component" value="Unassembled WGS sequence"/>
</dbReference>
<feature type="region of interest" description="Disordered" evidence="1">
    <location>
        <begin position="1"/>
        <end position="69"/>
    </location>
</feature>
<evidence type="ECO:0000256" key="2">
    <source>
        <dbReference type="SAM" id="Phobius"/>
    </source>
</evidence>
<evidence type="ECO:0000256" key="1">
    <source>
        <dbReference type="SAM" id="MobiDB-lite"/>
    </source>
</evidence>
<keyword evidence="2" id="KW-0472">Membrane</keyword>
<sequence length="149" mass="16855">MAEAQPTSKETKTKTSLEEDTFDIRPTRDETFYSQTAEKELDTDTRDPEAQQQEEQQTEETEDVQPRSRGSRCCRCLCWILLLFIILAALGGGLIAYGTMGCFKAENKNTKKCRPKGAKKSDASFTGVGGSWGTYMTLFLFELMMFLMF</sequence>
<protein>
    <submittedName>
        <fullName evidence="3">Uncharacterized protein</fullName>
    </submittedName>
</protein>
<proteinExistence type="predicted"/>
<dbReference type="AlphaFoldDB" id="A0AAN8NDC3"/>
<dbReference type="EMBL" id="JAVHNR010000001">
    <property type="protein sequence ID" value="KAK6356724.1"/>
    <property type="molecule type" value="Genomic_DNA"/>
</dbReference>